<evidence type="ECO:0000256" key="10">
    <source>
        <dbReference type="PIRSR" id="PIRSR005096-2"/>
    </source>
</evidence>
<dbReference type="GO" id="GO:0033499">
    <property type="term" value="P:galactose catabolic process via UDP-galactose, Leloir pathway"/>
    <property type="evidence" value="ECO:0007669"/>
    <property type="project" value="TreeGrafter"/>
</dbReference>
<feature type="binding site" evidence="10">
    <location>
        <position position="333"/>
    </location>
    <ligand>
        <name>beta-D-galactose</name>
        <dbReference type="ChEBI" id="CHEBI:27667"/>
    </ligand>
</feature>
<feature type="active site" description="Proton acceptor" evidence="9">
    <location>
        <position position="399"/>
    </location>
</feature>
<evidence type="ECO:0000256" key="7">
    <source>
        <dbReference type="ARBA" id="ARBA00023277"/>
    </source>
</evidence>
<evidence type="ECO:0000256" key="3">
    <source>
        <dbReference type="ARBA" id="ARBA00006206"/>
    </source>
</evidence>
<evidence type="ECO:0000256" key="6">
    <source>
        <dbReference type="ARBA" id="ARBA00023235"/>
    </source>
</evidence>
<dbReference type="Proteomes" id="UP000516349">
    <property type="component" value="Chromosome"/>
</dbReference>
<feature type="binding site" evidence="11">
    <location>
        <begin position="261"/>
        <end position="263"/>
    </location>
    <ligand>
        <name>beta-D-galactose</name>
        <dbReference type="ChEBI" id="CHEBI:27667"/>
    </ligand>
</feature>
<keyword evidence="7 8" id="KW-0119">Carbohydrate metabolism</keyword>
<reference evidence="13 14" key="1">
    <citation type="submission" date="2020-08" db="EMBL/GenBank/DDBJ databases">
        <title>Complete genome sequence of Entomobacter blattae G55GP.</title>
        <authorList>
            <person name="Poehlein A."/>
            <person name="Guzman J."/>
            <person name="Daniel R."/>
            <person name="Vilcinskas A."/>
        </authorList>
    </citation>
    <scope>NUCLEOTIDE SEQUENCE [LARGE SCALE GENOMIC DNA]</scope>
    <source>
        <strain evidence="13 14">G55GP</strain>
    </source>
</reference>
<evidence type="ECO:0000256" key="5">
    <source>
        <dbReference type="ARBA" id="ARBA00014165"/>
    </source>
</evidence>
<accession>A0A7H1NR06</accession>
<feature type="active site" description="Proton donor" evidence="9">
    <location>
        <position position="261"/>
    </location>
</feature>
<comment type="catalytic activity">
    <reaction evidence="1 8">
        <text>alpha-D-glucose = beta-D-glucose</text>
        <dbReference type="Rhea" id="RHEA:10264"/>
        <dbReference type="ChEBI" id="CHEBI:15903"/>
        <dbReference type="ChEBI" id="CHEBI:17925"/>
        <dbReference type="EC" id="5.1.3.3"/>
    </reaction>
</comment>
<evidence type="ECO:0000256" key="8">
    <source>
        <dbReference type="PIRNR" id="PIRNR005096"/>
    </source>
</evidence>
<dbReference type="InterPro" id="IPR015443">
    <property type="entry name" value="Aldose_1-epimerase"/>
</dbReference>
<keyword evidence="6 8" id="KW-0413">Isomerase</keyword>
<organism evidence="13 14">
    <name type="scientific">Entomobacter blattae</name>
    <dbReference type="NCBI Taxonomy" id="2762277"/>
    <lineage>
        <taxon>Bacteria</taxon>
        <taxon>Pseudomonadati</taxon>
        <taxon>Pseudomonadota</taxon>
        <taxon>Alphaproteobacteria</taxon>
        <taxon>Acetobacterales</taxon>
        <taxon>Acetobacteraceae</taxon>
        <taxon>Entomobacter</taxon>
    </lineage>
</organism>
<dbReference type="InterPro" id="IPR018052">
    <property type="entry name" value="Ald1_epimerase_CS"/>
</dbReference>
<evidence type="ECO:0000256" key="2">
    <source>
        <dbReference type="ARBA" id="ARBA00005028"/>
    </source>
</evidence>
<protein>
    <recommendedName>
        <fullName evidence="5 8">Aldose 1-epimerase</fullName>
        <ecNumber evidence="4 8">5.1.3.3</ecNumber>
    </recommendedName>
</protein>
<dbReference type="GO" id="GO:0004034">
    <property type="term" value="F:aldose 1-epimerase activity"/>
    <property type="evidence" value="ECO:0007669"/>
    <property type="project" value="UniProtKB-EC"/>
</dbReference>
<dbReference type="SUPFAM" id="SSF74650">
    <property type="entry name" value="Galactose mutarotase-like"/>
    <property type="match status" value="1"/>
</dbReference>
<keyword evidence="14" id="KW-1185">Reference proteome</keyword>
<evidence type="ECO:0000256" key="12">
    <source>
        <dbReference type="SAM" id="MobiDB-lite"/>
    </source>
</evidence>
<evidence type="ECO:0000256" key="11">
    <source>
        <dbReference type="PIRSR" id="PIRSR005096-3"/>
    </source>
</evidence>
<dbReference type="PROSITE" id="PS00545">
    <property type="entry name" value="ALDOSE_1_EPIMERASE"/>
    <property type="match status" value="1"/>
</dbReference>
<dbReference type="PANTHER" id="PTHR10091:SF0">
    <property type="entry name" value="GALACTOSE MUTAROTASE"/>
    <property type="match status" value="1"/>
</dbReference>
<evidence type="ECO:0000256" key="4">
    <source>
        <dbReference type="ARBA" id="ARBA00013185"/>
    </source>
</evidence>
<feature type="compositionally biased region" description="Polar residues" evidence="12">
    <location>
        <begin position="64"/>
        <end position="74"/>
    </location>
</feature>
<dbReference type="AlphaFoldDB" id="A0A7H1NR06"/>
<feature type="binding site" evidence="11">
    <location>
        <begin position="160"/>
        <end position="161"/>
    </location>
    <ligand>
        <name>beta-D-galactose</name>
        <dbReference type="ChEBI" id="CHEBI:27667"/>
    </ligand>
</feature>
<gene>
    <name evidence="13" type="primary">mro</name>
    <name evidence="13" type="ORF">JGUZn3_09860</name>
</gene>
<dbReference type="Pfam" id="PF01263">
    <property type="entry name" value="Aldose_epim"/>
    <property type="match status" value="1"/>
</dbReference>
<dbReference type="InterPro" id="IPR014718">
    <property type="entry name" value="GH-type_carb-bd"/>
</dbReference>
<dbReference type="UniPathway" id="UPA00242"/>
<dbReference type="Gene3D" id="2.70.98.10">
    <property type="match status" value="1"/>
</dbReference>
<comment type="similarity">
    <text evidence="3 8">Belongs to the aldose epimerase family.</text>
</comment>
<dbReference type="EC" id="5.1.3.3" evidence="4 8"/>
<evidence type="ECO:0000256" key="9">
    <source>
        <dbReference type="PIRSR" id="PIRSR005096-1"/>
    </source>
</evidence>
<dbReference type="RefSeq" id="WP_238996904.1">
    <property type="nucleotide sequence ID" value="NZ_CP060244.1"/>
</dbReference>
<dbReference type="InterPro" id="IPR047215">
    <property type="entry name" value="Galactose_mutarotase-like"/>
</dbReference>
<dbReference type="EMBL" id="CP060244">
    <property type="protein sequence ID" value="QNT78216.1"/>
    <property type="molecule type" value="Genomic_DNA"/>
</dbReference>
<feature type="region of interest" description="Disordered" evidence="12">
    <location>
        <begin position="52"/>
        <end position="74"/>
    </location>
</feature>
<dbReference type="PIRSF" id="PIRSF005096">
    <property type="entry name" value="GALM"/>
    <property type="match status" value="1"/>
</dbReference>
<comment type="pathway">
    <text evidence="2 8">Carbohydrate metabolism; hexose metabolism.</text>
</comment>
<dbReference type="KEGG" id="ebla:JGUZn3_09860"/>
<evidence type="ECO:0000313" key="13">
    <source>
        <dbReference type="EMBL" id="QNT78216.1"/>
    </source>
</evidence>
<name>A0A7H1NR06_9PROT</name>
<dbReference type="NCBIfam" id="NF008277">
    <property type="entry name" value="PRK11055.1"/>
    <property type="match status" value="1"/>
</dbReference>
<dbReference type="GO" id="GO:0030246">
    <property type="term" value="F:carbohydrate binding"/>
    <property type="evidence" value="ECO:0007669"/>
    <property type="project" value="InterPro"/>
</dbReference>
<dbReference type="InterPro" id="IPR011013">
    <property type="entry name" value="Gal_mutarotase_sf_dom"/>
</dbReference>
<dbReference type="InterPro" id="IPR008183">
    <property type="entry name" value="Aldose_1/G6P_1-epimerase"/>
</dbReference>
<evidence type="ECO:0000256" key="1">
    <source>
        <dbReference type="ARBA" id="ARBA00001614"/>
    </source>
</evidence>
<sequence>MKRHLLRYSLRHSLGGWAWLLAQPSRMATFSLAAGFLGLGLAGNASAQNITGQAKEQGEATPAQAAQGSQEGATGGLSVTHSYYGLTSNRERVERWVLTNHNGMQVSFISYGGIITEINVADKNGKPDNVVLGFGNLDGYTKDSAKGGLYFGALIGRYANRIAKGTFSLDHHTYHLAITAPPNSMHGGIHGFDKRVWHVKALPVAEHSVGAELTMESHDGDQGYPGNLKVAVTYTLDDQNTLSLHYKATTDKPTVLNLTNHSYFNLGGQGSGSIADEVLQINASHYTPTDQYAIPTGEIAPVEGTVFDFRKPMVIGTHLRDDVPQIMYARGYDHNWVIDGEYGKAPRLAARIEDPKTGRFMEVLTSQPGLQVYTSNSLDGTYAGAAHKAFRQTDAVAFEAEHFPDSPNHPKFPSTELRPGQVFDYTTQYHFGVNKN</sequence>
<dbReference type="GO" id="GO:0006006">
    <property type="term" value="P:glucose metabolic process"/>
    <property type="evidence" value="ECO:0007669"/>
    <property type="project" value="TreeGrafter"/>
</dbReference>
<proteinExistence type="inferred from homology"/>
<dbReference type="PANTHER" id="PTHR10091">
    <property type="entry name" value="ALDOSE-1-EPIMERASE"/>
    <property type="match status" value="1"/>
</dbReference>
<dbReference type="CDD" id="cd09019">
    <property type="entry name" value="galactose_mutarotase_like"/>
    <property type="match status" value="1"/>
</dbReference>
<evidence type="ECO:0000313" key="14">
    <source>
        <dbReference type="Proteomes" id="UP000516349"/>
    </source>
</evidence>